<dbReference type="AlphaFoldDB" id="A0A139BTL7"/>
<dbReference type="PATRIC" id="fig|1796491.3.peg.1759"/>
<evidence type="ECO:0000313" key="1">
    <source>
        <dbReference type="EMBL" id="KXS32288.1"/>
    </source>
</evidence>
<name>A0A139BTL7_9PROT</name>
<protein>
    <submittedName>
        <fullName evidence="1">Putative mannose-sensitive agglutinin (MSHA) biogenesis protein MshI</fullName>
    </submittedName>
</protein>
<dbReference type="Gene3D" id="3.30.420.40">
    <property type="match status" value="2"/>
</dbReference>
<proteinExistence type="predicted"/>
<dbReference type="InterPro" id="IPR043129">
    <property type="entry name" value="ATPase_NBD"/>
</dbReference>
<organism evidence="1 2">
    <name type="scientific">Candidatus Gallionella acididurans</name>
    <dbReference type="NCBI Taxonomy" id="1796491"/>
    <lineage>
        <taxon>Bacteria</taxon>
        <taxon>Pseudomonadati</taxon>
        <taxon>Pseudomonadota</taxon>
        <taxon>Betaproteobacteria</taxon>
        <taxon>Nitrosomonadales</taxon>
        <taxon>Gallionellaceae</taxon>
        <taxon>Gallionella</taxon>
    </lineage>
</organism>
<dbReference type="Gene3D" id="3.30.1490.300">
    <property type="match status" value="1"/>
</dbReference>
<reference evidence="1 2" key="2">
    <citation type="submission" date="2016-03" db="EMBL/GenBank/DDBJ databases">
        <title>New uncultured bacterium of the family Gallionellaceae from acid mine drainage: description and reconstruction of genome based on metagenomic analysis of microbial community.</title>
        <authorList>
            <person name="Kadnikov V."/>
            <person name="Ivasenko D."/>
            <person name="Beletsky A."/>
            <person name="Mardanov A."/>
            <person name="Danilova E."/>
            <person name="Pimenov N."/>
            <person name="Karnachuk O."/>
            <person name="Ravin N."/>
        </authorList>
    </citation>
    <scope>NUCLEOTIDE SEQUENCE [LARGE SCALE GENOMIC DNA]</scope>
    <source>
        <strain evidence="1">ShG14-8</strain>
    </source>
</reference>
<dbReference type="EMBL" id="LSLI01000035">
    <property type="protein sequence ID" value="KXS32288.1"/>
    <property type="molecule type" value="Genomic_DNA"/>
</dbReference>
<accession>A0A139BTL7</accession>
<gene>
    <name evidence="1" type="ORF">AWT59_1602</name>
</gene>
<reference evidence="1 2" key="1">
    <citation type="submission" date="2016-02" db="EMBL/GenBank/DDBJ databases">
        <authorList>
            <person name="Wen L."/>
            <person name="He K."/>
            <person name="Yang H."/>
        </authorList>
    </citation>
    <scope>NUCLEOTIDE SEQUENCE [LARGE SCALE GENOMIC DNA]</scope>
    <source>
        <strain evidence="1">ShG14-8</strain>
    </source>
</reference>
<evidence type="ECO:0000313" key="2">
    <source>
        <dbReference type="Proteomes" id="UP000070578"/>
    </source>
</evidence>
<sequence>MKIPSITLFKTKSHDAGWFAIGLGLHGIYLAKVRLAGAMPRVERCEYHETGTVTAALLEKLRREADIDDHDVATLLAPGEYQLLLVEAPNVPVDEMKTAVRWKIKDGLNYHIDDATVDMVRIPASKYSSGRPQSLYAIAAANNIIRERIGMFEQAKLALNVIDIPEMAQRNIAALFESDDRALVVMTFDDFGGLLTFTAGGELYLSRRIEINVGQLLDANENLRQQYRDRVETELHRSLDYFDRQYNHLPVDMVLVCVPDNTGLVEFLASAMDTRVQKLDLSQVMDISAVPALADSEFVAHSLPTLGAALRKESRVL</sequence>
<comment type="caution">
    <text evidence="1">The sequence shown here is derived from an EMBL/GenBank/DDBJ whole genome shotgun (WGS) entry which is preliminary data.</text>
</comment>
<dbReference type="Proteomes" id="UP000070578">
    <property type="component" value="Unassembled WGS sequence"/>
</dbReference>
<dbReference type="SUPFAM" id="SSF53067">
    <property type="entry name" value="Actin-like ATPase domain"/>
    <property type="match status" value="1"/>
</dbReference>